<comment type="similarity">
    <text evidence="7 10">Belongs to the fluoride channel Fluc/FEX (TC 1.A.43) family.</text>
</comment>
<keyword evidence="5 10" id="KW-0472">Membrane</keyword>
<dbReference type="InterPro" id="IPR003691">
    <property type="entry name" value="FluC"/>
</dbReference>
<comment type="subcellular location">
    <subcellularLocation>
        <location evidence="1 10">Cell membrane</location>
        <topology evidence="1 10">Multi-pass membrane protein</topology>
    </subcellularLocation>
</comment>
<comment type="function">
    <text evidence="9 10">Fluoride-specific ion channel. Important for reducing fluoride concentration in the cell, thus reducing its toxicity.</text>
</comment>
<keyword evidence="10" id="KW-0406">Ion transport</keyword>
<keyword evidence="4 10" id="KW-1133">Transmembrane helix</keyword>
<dbReference type="EMBL" id="BAAAON010000002">
    <property type="protein sequence ID" value="GAA2175228.1"/>
    <property type="molecule type" value="Genomic_DNA"/>
</dbReference>
<name>A0ABN3AV06_9MICC</name>
<evidence type="ECO:0000256" key="3">
    <source>
        <dbReference type="ARBA" id="ARBA00022692"/>
    </source>
</evidence>
<evidence type="ECO:0000313" key="11">
    <source>
        <dbReference type="EMBL" id="GAA2175228.1"/>
    </source>
</evidence>
<comment type="activity regulation">
    <text evidence="10">Na(+) is not transported, but it plays an essential structural role and its presence is essential for fluoride channel function.</text>
</comment>
<keyword evidence="12" id="KW-1185">Reference proteome</keyword>
<keyword evidence="10" id="KW-0813">Transport</keyword>
<evidence type="ECO:0000256" key="2">
    <source>
        <dbReference type="ARBA" id="ARBA00022475"/>
    </source>
</evidence>
<accession>A0ABN3AV06</accession>
<feature type="transmembrane region" description="Helical" evidence="10">
    <location>
        <begin position="76"/>
        <end position="100"/>
    </location>
</feature>
<evidence type="ECO:0000256" key="10">
    <source>
        <dbReference type="HAMAP-Rule" id="MF_00454"/>
    </source>
</evidence>
<keyword evidence="10" id="KW-0479">Metal-binding</keyword>
<evidence type="ECO:0000256" key="7">
    <source>
        <dbReference type="ARBA" id="ARBA00035120"/>
    </source>
</evidence>
<evidence type="ECO:0000256" key="6">
    <source>
        <dbReference type="ARBA" id="ARBA00023303"/>
    </source>
</evidence>
<feature type="binding site" evidence="10">
    <location>
        <position position="89"/>
    </location>
    <ligand>
        <name>Na(+)</name>
        <dbReference type="ChEBI" id="CHEBI:29101"/>
        <note>structural</note>
    </ligand>
</feature>
<comment type="catalytic activity">
    <reaction evidence="8">
        <text>fluoride(in) = fluoride(out)</text>
        <dbReference type="Rhea" id="RHEA:76159"/>
        <dbReference type="ChEBI" id="CHEBI:17051"/>
    </reaction>
    <physiologicalReaction direction="left-to-right" evidence="8">
        <dbReference type="Rhea" id="RHEA:76160"/>
    </physiologicalReaction>
</comment>
<evidence type="ECO:0000256" key="1">
    <source>
        <dbReference type="ARBA" id="ARBA00004651"/>
    </source>
</evidence>
<sequence>MTAQPDALPAPLGWKVWTAVAMGGFAGTEARYLLGLLFPEPPGAFPWTTLAINAGGSFLLGWLTERWAGTRGPRELRAGLGPGLLGSFTTFSAVSLAAVIEPALMVPYVGLSLALGVSAAAAGIIVGQRRAP</sequence>
<evidence type="ECO:0000313" key="12">
    <source>
        <dbReference type="Proteomes" id="UP001500974"/>
    </source>
</evidence>
<dbReference type="RefSeq" id="WP_346028088.1">
    <property type="nucleotide sequence ID" value="NZ_BAAAON010000002.1"/>
</dbReference>
<evidence type="ECO:0000256" key="4">
    <source>
        <dbReference type="ARBA" id="ARBA00022989"/>
    </source>
</evidence>
<protein>
    <recommendedName>
        <fullName evidence="10">Fluoride-specific ion channel FluC</fullName>
    </recommendedName>
</protein>
<proteinExistence type="inferred from homology"/>
<keyword evidence="10" id="KW-0915">Sodium</keyword>
<gene>
    <name evidence="10" type="primary">fluC</name>
    <name evidence="10" type="synonym">crcB</name>
    <name evidence="11" type="ORF">GCM10009784_16700</name>
</gene>
<feature type="transmembrane region" description="Helical" evidence="10">
    <location>
        <begin position="106"/>
        <end position="126"/>
    </location>
</feature>
<dbReference type="Pfam" id="PF02537">
    <property type="entry name" value="CRCB"/>
    <property type="match status" value="1"/>
</dbReference>
<reference evidence="11 12" key="1">
    <citation type="journal article" date="2019" name="Int. J. Syst. Evol. Microbiol.">
        <title>The Global Catalogue of Microorganisms (GCM) 10K type strain sequencing project: providing services to taxonomists for standard genome sequencing and annotation.</title>
        <authorList>
            <consortium name="The Broad Institute Genomics Platform"/>
            <consortium name="The Broad Institute Genome Sequencing Center for Infectious Disease"/>
            <person name="Wu L."/>
            <person name="Ma J."/>
        </authorList>
    </citation>
    <scope>NUCLEOTIDE SEQUENCE [LARGE SCALE GENOMIC DNA]</scope>
    <source>
        <strain evidence="11 12">JCM 14917</strain>
    </source>
</reference>
<evidence type="ECO:0000256" key="5">
    <source>
        <dbReference type="ARBA" id="ARBA00023136"/>
    </source>
</evidence>
<keyword evidence="3 10" id="KW-0812">Transmembrane</keyword>
<feature type="binding site" evidence="10">
    <location>
        <position position="86"/>
    </location>
    <ligand>
        <name>Na(+)</name>
        <dbReference type="ChEBI" id="CHEBI:29101"/>
        <note>structural</note>
    </ligand>
</feature>
<evidence type="ECO:0000256" key="9">
    <source>
        <dbReference type="ARBA" id="ARBA00049940"/>
    </source>
</evidence>
<keyword evidence="2 10" id="KW-1003">Cell membrane</keyword>
<keyword evidence="6 10" id="KW-0407">Ion channel</keyword>
<dbReference type="Proteomes" id="UP001500974">
    <property type="component" value="Unassembled WGS sequence"/>
</dbReference>
<comment type="caution">
    <text evidence="11">The sequence shown here is derived from an EMBL/GenBank/DDBJ whole genome shotgun (WGS) entry which is preliminary data.</text>
</comment>
<evidence type="ECO:0000256" key="8">
    <source>
        <dbReference type="ARBA" id="ARBA00035585"/>
    </source>
</evidence>
<dbReference type="HAMAP" id="MF_00454">
    <property type="entry name" value="FluC"/>
    <property type="match status" value="1"/>
</dbReference>
<organism evidence="11 12">
    <name type="scientific">Arthrobacter parietis</name>
    <dbReference type="NCBI Taxonomy" id="271434"/>
    <lineage>
        <taxon>Bacteria</taxon>
        <taxon>Bacillati</taxon>
        <taxon>Actinomycetota</taxon>
        <taxon>Actinomycetes</taxon>
        <taxon>Micrococcales</taxon>
        <taxon>Micrococcaceae</taxon>
        <taxon>Arthrobacter</taxon>
    </lineage>
</organism>
<feature type="transmembrane region" description="Helical" evidence="10">
    <location>
        <begin position="44"/>
        <end position="64"/>
    </location>
</feature>